<feature type="domain" description="Transglutaminase N-terminal" evidence="3">
    <location>
        <begin position="78"/>
        <end position="196"/>
    </location>
</feature>
<evidence type="ECO:0000313" key="4">
    <source>
        <dbReference type="EMBL" id="GFO23755.1"/>
    </source>
</evidence>
<dbReference type="InterPro" id="IPR014756">
    <property type="entry name" value="Ig_E-set"/>
</dbReference>
<dbReference type="PANTHER" id="PTHR11590">
    <property type="entry name" value="PROTEIN-GLUTAMINE GAMMA-GLUTAMYLTRANSFERASE"/>
    <property type="match status" value="1"/>
</dbReference>
<dbReference type="Gene3D" id="3.90.260.10">
    <property type="entry name" value="Transglutaminase-like"/>
    <property type="match status" value="1"/>
</dbReference>
<dbReference type="AlphaFoldDB" id="A0AAV4BTH8"/>
<comment type="caution">
    <text evidence="4">The sequence shown here is derived from an EMBL/GenBank/DDBJ whole genome shotgun (WGS) entry which is preliminary data.</text>
</comment>
<dbReference type="PANTHER" id="PTHR11590:SF40">
    <property type="entry name" value="HEMOCYTE PROTEIN-GLUTAMINE GAMMA-GLUTAMYLTRANSFERASE-LIKE PROTEIN"/>
    <property type="match status" value="1"/>
</dbReference>
<dbReference type="SUPFAM" id="SSF54001">
    <property type="entry name" value="Cysteine proteinases"/>
    <property type="match status" value="1"/>
</dbReference>
<dbReference type="EMBL" id="BLXT01005528">
    <property type="protein sequence ID" value="GFO23755.1"/>
    <property type="molecule type" value="Genomic_DNA"/>
</dbReference>
<evidence type="ECO:0000313" key="5">
    <source>
        <dbReference type="Proteomes" id="UP000735302"/>
    </source>
</evidence>
<feature type="region of interest" description="Disordered" evidence="2">
    <location>
        <begin position="24"/>
        <end position="75"/>
    </location>
</feature>
<evidence type="ECO:0000256" key="1">
    <source>
        <dbReference type="ARBA" id="ARBA00005968"/>
    </source>
</evidence>
<dbReference type="Pfam" id="PF00868">
    <property type="entry name" value="Transglut_N"/>
    <property type="match status" value="1"/>
</dbReference>
<dbReference type="InterPro" id="IPR001102">
    <property type="entry name" value="Transglutaminase_N"/>
</dbReference>
<protein>
    <submittedName>
        <fullName evidence="4">Hemocyte protein-glutamine gamma-glutamyltransferase-like</fullName>
    </submittedName>
</protein>
<feature type="compositionally biased region" description="Polar residues" evidence="2">
    <location>
        <begin position="24"/>
        <end position="34"/>
    </location>
</feature>
<evidence type="ECO:0000256" key="2">
    <source>
        <dbReference type="SAM" id="MobiDB-lite"/>
    </source>
</evidence>
<organism evidence="4 5">
    <name type="scientific">Plakobranchus ocellatus</name>
    <dbReference type="NCBI Taxonomy" id="259542"/>
    <lineage>
        <taxon>Eukaryota</taxon>
        <taxon>Metazoa</taxon>
        <taxon>Spiralia</taxon>
        <taxon>Lophotrochozoa</taxon>
        <taxon>Mollusca</taxon>
        <taxon>Gastropoda</taxon>
        <taxon>Heterobranchia</taxon>
        <taxon>Euthyneura</taxon>
        <taxon>Panpulmonata</taxon>
        <taxon>Sacoglossa</taxon>
        <taxon>Placobranchoidea</taxon>
        <taxon>Plakobranchidae</taxon>
        <taxon>Plakobranchus</taxon>
    </lineage>
</organism>
<evidence type="ECO:0000259" key="3">
    <source>
        <dbReference type="Pfam" id="PF00868"/>
    </source>
</evidence>
<accession>A0AAV4BTH8</accession>
<proteinExistence type="inferred from homology"/>
<name>A0AAV4BTH8_9GAST</name>
<comment type="similarity">
    <text evidence="1">Belongs to the transglutaminase superfamily. Transglutaminase family.</text>
</comment>
<keyword evidence="5" id="KW-1185">Reference proteome</keyword>
<dbReference type="GO" id="GO:0003810">
    <property type="term" value="F:protein-glutamine gamma-glutamyltransferase activity"/>
    <property type="evidence" value="ECO:0007669"/>
    <property type="project" value="TreeGrafter"/>
</dbReference>
<feature type="compositionally biased region" description="Polar residues" evidence="2">
    <location>
        <begin position="65"/>
        <end position="75"/>
    </location>
</feature>
<reference evidence="4 5" key="1">
    <citation type="journal article" date="2021" name="Elife">
        <title>Chloroplast acquisition without the gene transfer in kleptoplastic sea slugs, Plakobranchus ocellatus.</title>
        <authorList>
            <person name="Maeda T."/>
            <person name="Takahashi S."/>
            <person name="Yoshida T."/>
            <person name="Shimamura S."/>
            <person name="Takaki Y."/>
            <person name="Nagai Y."/>
            <person name="Toyoda A."/>
            <person name="Suzuki Y."/>
            <person name="Arimoto A."/>
            <person name="Ishii H."/>
            <person name="Satoh N."/>
            <person name="Nishiyama T."/>
            <person name="Hasebe M."/>
            <person name="Maruyama T."/>
            <person name="Minagawa J."/>
            <person name="Obokata J."/>
            <person name="Shigenobu S."/>
        </authorList>
    </citation>
    <scope>NUCLEOTIDE SEQUENCE [LARGE SCALE GENOMIC DNA]</scope>
</reference>
<gene>
    <name evidence="4" type="ORF">PoB_005026000</name>
</gene>
<dbReference type="InterPro" id="IPR013783">
    <property type="entry name" value="Ig-like_fold"/>
</dbReference>
<dbReference type="SUPFAM" id="SSF81296">
    <property type="entry name" value="E set domains"/>
    <property type="match status" value="1"/>
</dbReference>
<dbReference type="Gene3D" id="2.60.40.10">
    <property type="entry name" value="Immunoglobulins"/>
    <property type="match status" value="1"/>
</dbReference>
<sequence length="374" mass="41751">MGSCLSCCGCCCCCKNKKVKSGEGTMNNNGSRSTDIGRKPIPYEPGAGGRSPGHKPKPSRDGRIDNNNTPDPSTLTVQSVDLNIWKNTKAHHTFWYDICTQRKKPKLVLRRGQPFDIEVDFNREYKPEEDDLKLVFEAGDRPNPTKGTYVEFVLSDKDEPKKWGAKIVTKKNNSLTITVFTPPDLYVGEWELSIDVVKKNERNVDVYKYEHEDPIYIIFNPWCKDDQVYLHDEDLLREYVLKETGKIYCGSARNITSRPWNFGQVKNLPSPPPPPPGGVGRTVASESALRSAGTLLSRVRAPLPALWPDGGPKRLRSPCCGLALYKKPNSSTYSFFLSTSFVLLIHILLFPSPSLHSLASLPPSVPPSSSFSFS</sequence>
<dbReference type="Proteomes" id="UP000735302">
    <property type="component" value="Unassembled WGS sequence"/>
</dbReference>
<dbReference type="InterPro" id="IPR036985">
    <property type="entry name" value="Transglutaminase-like_sf"/>
</dbReference>
<dbReference type="InterPro" id="IPR050779">
    <property type="entry name" value="Transglutaminase"/>
</dbReference>
<dbReference type="InterPro" id="IPR038765">
    <property type="entry name" value="Papain-like_cys_pep_sf"/>
</dbReference>